<evidence type="ECO:0000256" key="5">
    <source>
        <dbReference type="SAM" id="SignalP"/>
    </source>
</evidence>
<keyword evidence="5" id="KW-0732">Signal</keyword>
<dbReference type="InterPro" id="IPR007053">
    <property type="entry name" value="LRAT_dom"/>
</dbReference>
<evidence type="ECO:0000256" key="4">
    <source>
        <dbReference type="ARBA" id="ARBA00023098"/>
    </source>
</evidence>
<comment type="caution">
    <text evidence="7">The sequence shown here is derived from an EMBL/GenBank/DDBJ whole genome shotgun (WGS) entry which is preliminary data.</text>
</comment>
<accession>A0A2A2LCB9</accession>
<keyword evidence="3" id="KW-0378">Hydrolase</keyword>
<keyword evidence="2" id="KW-0808">Transferase</keyword>
<keyword evidence="8" id="KW-1185">Reference proteome</keyword>
<dbReference type="EMBL" id="LIAE01006917">
    <property type="protein sequence ID" value="PAV83852.1"/>
    <property type="molecule type" value="Genomic_DNA"/>
</dbReference>
<dbReference type="PROSITE" id="PS51934">
    <property type="entry name" value="LRAT"/>
    <property type="match status" value="1"/>
</dbReference>
<feature type="signal peptide" evidence="5">
    <location>
        <begin position="1"/>
        <end position="22"/>
    </location>
</feature>
<name>A0A2A2LCB9_9BILA</name>
<dbReference type="Pfam" id="PF04970">
    <property type="entry name" value="LRAT"/>
    <property type="match status" value="1"/>
</dbReference>
<evidence type="ECO:0000256" key="2">
    <source>
        <dbReference type="ARBA" id="ARBA00022679"/>
    </source>
</evidence>
<proteinExistence type="inferred from homology"/>
<dbReference type="GO" id="GO:0005737">
    <property type="term" value="C:cytoplasm"/>
    <property type="evidence" value="ECO:0007669"/>
    <property type="project" value="TreeGrafter"/>
</dbReference>
<dbReference type="PANTHER" id="PTHR13943">
    <property type="entry name" value="HRAS-LIKE SUPPRESSOR - RELATED"/>
    <property type="match status" value="1"/>
</dbReference>
<feature type="chain" id="PRO_5013036565" description="LRAT domain-containing protein" evidence="5">
    <location>
        <begin position="23"/>
        <end position="214"/>
    </location>
</feature>
<evidence type="ECO:0000313" key="7">
    <source>
        <dbReference type="EMBL" id="PAV83852.1"/>
    </source>
</evidence>
<dbReference type="PANTHER" id="PTHR13943:SF77">
    <property type="entry name" value="LRAT DOMAIN-CONTAINING PROTEIN"/>
    <property type="match status" value="1"/>
</dbReference>
<dbReference type="GO" id="GO:0004623">
    <property type="term" value="F:phospholipase A2 activity"/>
    <property type="evidence" value="ECO:0007669"/>
    <property type="project" value="TreeGrafter"/>
</dbReference>
<organism evidence="7 8">
    <name type="scientific">Diploscapter pachys</name>
    <dbReference type="NCBI Taxonomy" id="2018661"/>
    <lineage>
        <taxon>Eukaryota</taxon>
        <taxon>Metazoa</taxon>
        <taxon>Ecdysozoa</taxon>
        <taxon>Nematoda</taxon>
        <taxon>Chromadorea</taxon>
        <taxon>Rhabditida</taxon>
        <taxon>Rhabditina</taxon>
        <taxon>Rhabditomorpha</taxon>
        <taxon>Rhabditoidea</taxon>
        <taxon>Rhabditidae</taxon>
        <taxon>Diploscapter</taxon>
    </lineage>
</organism>
<keyword evidence="4" id="KW-0443">Lipid metabolism</keyword>
<dbReference type="AlphaFoldDB" id="A0A2A2LCB9"/>
<evidence type="ECO:0000256" key="1">
    <source>
        <dbReference type="ARBA" id="ARBA00007824"/>
    </source>
</evidence>
<feature type="domain" description="LRAT" evidence="6">
    <location>
        <begin position="39"/>
        <end position="163"/>
    </location>
</feature>
<comment type="similarity">
    <text evidence="1">Belongs to the H-rev107 family.</text>
</comment>
<evidence type="ECO:0000259" key="6">
    <source>
        <dbReference type="PROSITE" id="PS51934"/>
    </source>
</evidence>
<dbReference type="GO" id="GO:0016410">
    <property type="term" value="F:N-acyltransferase activity"/>
    <property type="evidence" value="ECO:0007669"/>
    <property type="project" value="TreeGrafter"/>
</dbReference>
<gene>
    <name evidence="7" type="ORF">WR25_19591</name>
</gene>
<dbReference type="GO" id="GO:0070292">
    <property type="term" value="P:N-acylphosphatidylethanolamine metabolic process"/>
    <property type="evidence" value="ECO:0007669"/>
    <property type="project" value="TreeGrafter"/>
</dbReference>
<dbReference type="OrthoDB" id="421951at2759"/>
<dbReference type="STRING" id="2018661.A0A2A2LCB9"/>
<evidence type="ECO:0000256" key="3">
    <source>
        <dbReference type="ARBA" id="ARBA00022801"/>
    </source>
</evidence>
<sequence>MHCESSFVILLFCSCLPVKMTSDFVHPRDIEHLLKPGDLLEFRRSTYSHWAVYLGEEDGLHMLMHYWRRGGIQSDREWEELFGDFTGGESSAEIRKDDLYKVAGKSNKVRINNEHDDHMTVLPVDEILMRAYSRMDEAKYNLATNNCEHFVVWCRYGTNYSKQASKVKMSVANMAISAFAGQEYANQVTGWVEQNLPTIASVIPTLFDEKTSPL</sequence>
<protein>
    <recommendedName>
        <fullName evidence="6">LRAT domain-containing protein</fullName>
    </recommendedName>
</protein>
<dbReference type="Proteomes" id="UP000218231">
    <property type="component" value="Unassembled WGS sequence"/>
</dbReference>
<reference evidence="7 8" key="1">
    <citation type="journal article" date="2017" name="Curr. Biol.">
        <title>Genome architecture and evolution of a unichromosomal asexual nematode.</title>
        <authorList>
            <person name="Fradin H."/>
            <person name="Zegar C."/>
            <person name="Gutwein M."/>
            <person name="Lucas J."/>
            <person name="Kovtun M."/>
            <person name="Corcoran D."/>
            <person name="Baugh L.R."/>
            <person name="Kiontke K."/>
            <person name="Gunsalus K."/>
            <person name="Fitch D.H."/>
            <person name="Piano F."/>
        </authorList>
    </citation>
    <scope>NUCLEOTIDE SEQUENCE [LARGE SCALE GENOMIC DNA]</scope>
    <source>
        <strain evidence="7">PF1309</strain>
    </source>
</reference>
<evidence type="ECO:0000313" key="8">
    <source>
        <dbReference type="Proteomes" id="UP000218231"/>
    </source>
</evidence>
<dbReference type="GO" id="GO:0008970">
    <property type="term" value="F:phospholipase A1 activity"/>
    <property type="evidence" value="ECO:0007669"/>
    <property type="project" value="TreeGrafter"/>
</dbReference>
<dbReference type="InterPro" id="IPR051496">
    <property type="entry name" value="H-rev107_PLA/AT"/>
</dbReference>
<dbReference type="Gene3D" id="3.90.1720.10">
    <property type="entry name" value="endopeptidase domain like (from Nostoc punctiforme)"/>
    <property type="match status" value="1"/>
</dbReference>